<evidence type="ECO:0000256" key="4">
    <source>
        <dbReference type="ARBA" id="ARBA00022553"/>
    </source>
</evidence>
<keyword evidence="6 10" id="KW-0418">Kinase</keyword>
<dbReference type="EMBL" id="ACCL02000007">
    <property type="protein sequence ID" value="EET61191.1"/>
    <property type="molecule type" value="Genomic_DNA"/>
</dbReference>
<dbReference type="PRINTS" id="PR00344">
    <property type="entry name" value="BCTRLSENSOR"/>
</dbReference>
<gene>
    <name evidence="10" type="ORF">BRYFOR_06836</name>
</gene>
<dbReference type="GO" id="GO:0016036">
    <property type="term" value="P:cellular response to phosphate starvation"/>
    <property type="evidence" value="ECO:0007669"/>
    <property type="project" value="TreeGrafter"/>
</dbReference>
<organism evidence="10 11">
    <name type="scientific">Marvinbryantia formatexigens DSM 14469</name>
    <dbReference type="NCBI Taxonomy" id="478749"/>
    <lineage>
        <taxon>Bacteria</taxon>
        <taxon>Bacillati</taxon>
        <taxon>Bacillota</taxon>
        <taxon>Clostridia</taxon>
        <taxon>Lachnospirales</taxon>
        <taxon>Lachnospiraceae</taxon>
        <taxon>Marvinbryantia</taxon>
    </lineage>
</organism>
<keyword evidence="8" id="KW-0472">Membrane</keyword>
<dbReference type="Gene3D" id="1.10.287.130">
    <property type="match status" value="1"/>
</dbReference>
<evidence type="ECO:0000256" key="7">
    <source>
        <dbReference type="ARBA" id="ARBA00023012"/>
    </source>
</evidence>
<evidence type="ECO:0000256" key="2">
    <source>
        <dbReference type="ARBA" id="ARBA00004370"/>
    </source>
</evidence>
<dbReference type="CDD" id="cd00082">
    <property type="entry name" value="HisKA"/>
    <property type="match status" value="1"/>
</dbReference>
<keyword evidence="7" id="KW-0902">Two-component regulatory system</keyword>
<evidence type="ECO:0000259" key="9">
    <source>
        <dbReference type="PROSITE" id="PS50109"/>
    </source>
</evidence>
<evidence type="ECO:0000256" key="5">
    <source>
        <dbReference type="ARBA" id="ARBA00022679"/>
    </source>
</evidence>
<dbReference type="GO" id="GO:0005886">
    <property type="term" value="C:plasma membrane"/>
    <property type="evidence" value="ECO:0007669"/>
    <property type="project" value="TreeGrafter"/>
</dbReference>
<dbReference type="CDD" id="cd00075">
    <property type="entry name" value="HATPase"/>
    <property type="match status" value="1"/>
</dbReference>
<dbReference type="InterPro" id="IPR036890">
    <property type="entry name" value="HATPase_C_sf"/>
</dbReference>
<feature type="domain" description="Histidine kinase" evidence="9">
    <location>
        <begin position="96"/>
        <end position="314"/>
    </location>
</feature>
<dbReference type="EC" id="2.7.13.3" evidence="3"/>
<dbReference type="SUPFAM" id="SSF47384">
    <property type="entry name" value="Homodimeric domain of signal transducing histidine kinase"/>
    <property type="match status" value="1"/>
</dbReference>
<dbReference type="Gene3D" id="3.30.565.10">
    <property type="entry name" value="Histidine kinase-like ATPase, C-terminal domain"/>
    <property type="match status" value="1"/>
</dbReference>
<accession>C6LDY7</accession>
<dbReference type="Pfam" id="PF00512">
    <property type="entry name" value="HisKA"/>
    <property type="match status" value="1"/>
</dbReference>
<evidence type="ECO:0000256" key="6">
    <source>
        <dbReference type="ARBA" id="ARBA00022777"/>
    </source>
</evidence>
<comment type="catalytic activity">
    <reaction evidence="1">
        <text>ATP + protein L-histidine = ADP + protein N-phospho-L-histidine.</text>
        <dbReference type="EC" id="2.7.13.3"/>
    </reaction>
</comment>
<dbReference type="InterPro" id="IPR050351">
    <property type="entry name" value="BphY/WalK/GraS-like"/>
</dbReference>
<dbReference type="InterPro" id="IPR003661">
    <property type="entry name" value="HisK_dim/P_dom"/>
</dbReference>
<comment type="caution">
    <text evidence="10">The sequence shown here is derived from an EMBL/GenBank/DDBJ whole genome shotgun (WGS) entry which is preliminary data.</text>
</comment>
<keyword evidence="4" id="KW-0597">Phosphoprotein</keyword>
<dbReference type="STRING" id="168384.SAMN05660368_01149"/>
<reference evidence="10" key="1">
    <citation type="submission" date="2009-07" db="EMBL/GenBank/DDBJ databases">
        <authorList>
            <person name="Weinstock G."/>
            <person name="Sodergren E."/>
            <person name="Clifton S."/>
            <person name="Fulton L."/>
            <person name="Fulton B."/>
            <person name="Courtney L."/>
            <person name="Fronick C."/>
            <person name="Harrison M."/>
            <person name="Strong C."/>
            <person name="Farmer C."/>
            <person name="Delahaunty K."/>
            <person name="Markovic C."/>
            <person name="Hall O."/>
            <person name="Minx P."/>
            <person name="Tomlinson C."/>
            <person name="Mitreva M."/>
            <person name="Nelson J."/>
            <person name="Hou S."/>
            <person name="Wollam A."/>
            <person name="Pepin K.H."/>
            <person name="Johnson M."/>
            <person name="Bhonagiri V."/>
            <person name="Nash W.E."/>
            <person name="Warren W."/>
            <person name="Chinwalla A."/>
            <person name="Mardis E.R."/>
            <person name="Wilson R.K."/>
        </authorList>
    </citation>
    <scope>NUCLEOTIDE SEQUENCE [LARGE SCALE GENOMIC DNA]</scope>
    <source>
        <strain evidence="10">DSM 14469</strain>
    </source>
</reference>
<dbReference type="PANTHER" id="PTHR45453">
    <property type="entry name" value="PHOSPHATE REGULON SENSOR PROTEIN PHOR"/>
    <property type="match status" value="1"/>
</dbReference>
<dbReference type="SUPFAM" id="SSF55874">
    <property type="entry name" value="ATPase domain of HSP90 chaperone/DNA topoisomerase II/histidine kinase"/>
    <property type="match status" value="1"/>
</dbReference>
<dbReference type="PANTHER" id="PTHR45453:SF1">
    <property type="entry name" value="PHOSPHATE REGULON SENSOR PROTEIN PHOR"/>
    <property type="match status" value="1"/>
</dbReference>
<keyword evidence="8" id="KW-0812">Transmembrane</keyword>
<keyword evidence="8" id="KW-1133">Transmembrane helix</keyword>
<feature type="transmembrane region" description="Helical" evidence="8">
    <location>
        <begin position="6"/>
        <end position="24"/>
    </location>
</feature>
<evidence type="ECO:0000313" key="10">
    <source>
        <dbReference type="EMBL" id="EET61191.1"/>
    </source>
</evidence>
<evidence type="ECO:0000256" key="8">
    <source>
        <dbReference type="SAM" id="Phobius"/>
    </source>
</evidence>
<dbReference type="PROSITE" id="PS50109">
    <property type="entry name" value="HIS_KIN"/>
    <property type="match status" value="1"/>
</dbReference>
<evidence type="ECO:0000256" key="3">
    <source>
        <dbReference type="ARBA" id="ARBA00012438"/>
    </source>
</evidence>
<proteinExistence type="predicted"/>
<dbReference type="eggNOG" id="COG2205">
    <property type="taxonomic scope" value="Bacteria"/>
</dbReference>
<evidence type="ECO:0000313" key="11">
    <source>
        <dbReference type="Proteomes" id="UP000005561"/>
    </source>
</evidence>
<protein>
    <recommendedName>
        <fullName evidence="3">histidine kinase</fullName>
        <ecNumber evidence="3">2.7.13.3</ecNumber>
    </recommendedName>
</protein>
<dbReference type="Pfam" id="PF02518">
    <property type="entry name" value="HATPase_c"/>
    <property type="match status" value="1"/>
</dbReference>
<dbReference type="InterPro" id="IPR036097">
    <property type="entry name" value="HisK_dim/P_sf"/>
</dbReference>
<dbReference type="Proteomes" id="UP000005561">
    <property type="component" value="Unassembled WGS sequence"/>
</dbReference>
<dbReference type="SMART" id="SM00388">
    <property type="entry name" value="HisKA"/>
    <property type="match status" value="1"/>
</dbReference>
<dbReference type="InterPro" id="IPR005467">
    <property type="entry name" value="His_kinase_dom"/>
</dbReference>
<evidence type="ECO:0000256" key="1">
    <source>
        <dbReference type="ARBA" id="ARBA00000085"/>
    </source>
</evidence>
<dbReference type="InterPro" id="IPR003594">
    <property type="entry name" value="HATPase_dom"/>
</dbReference>
<dbReference type="GO" id="GO:0000155">
    <property type="term" value="F:phosphorelay sensor kinase activity"/>
    <property type="evidence" value="ECO:0007669"/>
    <property type="project" value="InterPro"/>
</dbReference>
<dbReference type="InterPro" id="IPR004358">
    <property type="entry name" value="Sig_transdc_His_kin-like_C"/>
</dbReference>
<dbReference type="AlphaFoldDB" id="C6LDY7"/>
<name>C6LDY7_9FIRM</name>
<sequence length="324" mass="36284">MKGGTFMQTILLILFILAAVYFAYRFFLLQKSIRQTTAALREINDALPENRIVKLPVHEASLEELLQVINENLTAIRQEHITYQKQEKLLKEQIENISHDLRTPLTAVLGYLKLINKDSLDTADAGYLETAIRRAESLQTLIAQFYELSRVTSQDFSVKKESVDAARILRETCLEHYAQFEAAHLEINCQLPAHEICIHGDADALKRIFVNLLQNALRYAQSHIFVRVQENPAGGSVCFLFENDILPEQAPSDPTRLFDRFYMQEQSRSRGGTGLGLTISKSLTEHMGGSISASCRAGGTLPLFTIQVMFPVPETSSVPGCAAP</sequence>
<comment type="subcellular location">
    <subcellularLocation>
        <location evidence="2">Membrane</location>
    </subcellularLocation>
</comment>
<dbReference type="GO" id="GO:0004721">
    <property type="term" value="F:phosphoprotein phosphatase activity"/>
    <property type="evidence" value="ECO:0007669"/>
    <property type="project" value="TreeGrafter"/>
</dbReference>
<keyword evidence="5" id="KW-0808">Transferase</keyword>
<dbReference type="SMART" id="SM00387">
    <property type="entry name" value="HATPase_c"/>
    <property type="match status" value="1"/>
</dbReference>
<keyword evidence="11" id="KW-1185">Reference proteome</keyword>